<feature type="compositionally biased region" description="Polar residues" evidence="1">
    <location>
        <begin position="461"/>
        <end position="473"/>
    </location>
</feature>
<feature type="region of interest" description="Disordered" evidence="1">
    <location>
        <begin position="569"/>
        <end position="588"/>
    </location>
</feature>
<feature type="region of interest" description="Disordered" evidence="1">
    <location>
        <begin position="121"/>
        <end position="163"/>
    </location>
</feature>
<dbReference type="RefSeq" id="XP_021847184.2">
    <property type="nucleotide sequence ID" value="XM_021991492.2"/>
</dbReference>
<dbReference type="AlphaFoldDB" id="A0A9R0IDA1"/>
<evidence type="ECO:0000313" key="3">
    <source>
        <dbReference type="Proteomes" id="UP000813463"/>
    </source>
</evidence>
<dbReference type="SUPFAM" id="SSF63748">
    <property type="entry name" value="Tudor/PWWP/MBT"/>
    <property type="match status" value="1"/>
</dbReference>
<feature type="compositionally biased region" description="Basic and acidic residues" evidence="1">
    <location>
        <begin position="576"/>
        <end position="588"/>
    </location>
</feature>
<dbReference type="GeneID" id="110786905"/>
<sequence>MVSVMNNDFDLERNTVSASEAEDSRVSDDGYVVDNVRDEGVSDSHLNSDVKFSSGKDLGARISEIDEKGVLERPEWEMEEVRVLVGDADTGYHANGDSGNSLGNDGVEGDGEIEVKVQEIESRDGQDEGVSPKGGFTGNFNGVGRVGVHRKRRKAGRKDEGSQIGEFRLETRGYLQGSMSEPVSASDEDDEMRGGLVMDSRFEMGDMVWGKVKSHPWWPGHMFNEAFATSSVRRTRRHGQLLVAFFGDSSYGWFDPTELVQYDPHFAEKSQQTTSRNFVRAVEESIDEASRRSALGLSCYCRNPNNFRPANVPGYMAVDVVDYEPGAVYSLNQIRKARDSFRPLDALSFIMQLAVAPMSSESKNLDFIKNKATTLAYRRSVFEEFDETYAQAFNQHPARSSQLPALPDKVPSRAPLSGPLVMADTLGGRKSSTKASKTKELSKKERYLFKRRDEAGDLRTTKTTQGHASSSLSVADEDGPSDTTAATFVFQKRDLAVQDDDLAHVGTTKDALTGLGVMVPSGSREWDSRAMVTADVGDVNDKVSDKHVNRLSSNDAGHLGVRDGMIKKKKKAAKRPARELNSEKSDLPEKKIKKIRKLDGKMSIDHVERDTVQSAGMPTDIAASFREDSQASQGRKDNEGISSVSSQVGLVSSGEAKAKDPELLQLLADLRCLALNPAHGMERNGPAITRQFFLKFRSTFFQKSSSVSASAESEIREDLDIKSTPASESAEKLSAGNGKGSSVKLQKLSARHEDPIKGRKRMPSERQEEKAAKKAKKITEAKSLSSEKRALKNPETQQRAEGKAKGAAAQSPQSKPIKSEQRQKKVDRPPKVEDPTYLIMKFPSGSSLPSLVELKARFARFGQLDTSLSRVFYKTNTCRVAFLYEQDARIACRYAMGSKSLFSNVKFVVRPVAAPEPQQLSSGRVEDMQSESAANRESSTIESKPVVPTTTVKQPVQQLKSCLKKPSGGDETGGPGPNNGARTARVRFNMGEVKGGSTDNMGGGVEGQKMESRNLMLSSSYEGPSSSSSSSIAMDVSNNQRFTVSSHPLQPPVLPHPPQFIRAPINHLHHHMIELSPRNNLHDNPRLENQAPPQPTRDVSQQMMDLLTRCHDVVTNVKSMLGYVPYHSL</sequence>
<feature type="compositionally biased region" description="Basic and acidic residues" evidence="1">
    <location>
        <begin position="817"/>
        <end position="832"/>
    </location>
</feature>
<feature type="region of interest" description="Disordered" evidence="1">
    <location>
        <begin position="1077"/>
        <end position="1097"/>
    </location>
</feature>
<organism evidence="3 4">
    <name type="scientific">Spinacia oleracea</name>
    <name type="common">Spinach</name>
    <dbReference type="NCBI Taxonomy" id="3562"/>
    <lineage>
        <taxon>Eukaryota</taxon>
        <taxon>Viridiplantae</taxon>
        <taxon>Streptophyta</taxon>
        <taxon>Embryophyta</taxon>
        <taxon>Tracheophyta</taxon>
        <taxon>Spermatophyta</taxon>
        <taxon>Magnoliopsida</taxon>
        <taxon>eudicotyledons</taxon>
        <taxon>Gunneridae</taxon>
        <taxon>Pentapetalae</taxon>
        <taxon>Caryophyllales</taxon>
        <taxon>Chenopodiaceae</taxon>
        <taxon>Chenopodioideae</taxon>
        <taxon>Anserineae</taxon>
        <taxon>Spinacia</taxon>
    </lineage>
</organism>
<dbReference type="KEGG" id="soe:110786905"/>
<dbReference type="CDD" id="cd05162">
    <property type="entry name" value="PWWP"/>
    <property type="match status" value="1"/>
</dbReference>
<feature type="compositionally biased region" description="Basic residues" evidence="1">
    <location>
        <begin position="147"/>
        <end position="156"/>
    </location>
</feature>
<dbReference type="InterPro" id="IPR000313">
    <property type="entry name" value="PWWP_dom"/>
</dbReference>
<name>A0A9R0IDA1_SPIOL</name>
<feature type="compositionally biased region" description="Polar residues" evidence="1">
    <location>
        <begin position="930"/>
        <end position="942"/>
    </location>
</feature>
<feature type="compositionally biased region" description="Basic and acidic residues" evidence="1">
    <location>
        <begin position="750"/>
        <end position="804"/>
    </location>
</feature>
<feature type="region of interest" description="Disordered" evidence="1">
    <location>
        <begin position="918"/>
        <end position="983"/>
    </location>
</feature>
<dbReference type="PROSITE" id="PS50812">
    <property type="entry name" value="PWWP"/>
    <property type="match status" value="1"/>
</dbReference>
<feature type="region of interest" description="Disordered" evidence="1">
    <location>
        <begin position="1"/>
        <end position="30"/>
    </location>
</feature>
<gene>
    <name evidence="4" type="primary">LOC110786905</name>
</gene>
<proteinExistence type="predicted"/>
<feature type="region of interest" description="Disordered" evidence="1">
    <location>
        <begin position="452"/>
        <end position="481"/>
    </location>
</feature>
<dbReference type="Proteomes" id="UP000813463">
    <property type="component" value="Chromosome 4"/>
</dbReference>
<dbReference type="Gene3D" id="2.30.30.140">
    <property type="match status" value="1"/>
</dbReference>
<feature type="compositionally biased region" description="Low complexity" evidence="1">
    <location>
        <begin position="944"/>
        <end position="960"/>
    </location>
</feature>
<dbReference type="InterPro" id="IPR052657">
    <property type="entry name" value="PDP_family_Arabidopsis"/>
</dbReference>
<evidence type="ECO:0000313" key="4">
    <source>
        <dbReference type="RefSeq" id="XP_021847184.2"/>
    </source>
</evidence>
<dbReference type="SMART" id="SM00293">
    <property type="entry name" value="PWWP"/>
    <property type="match status" value="1"/>
</dbReference>
<feature type="region of interest" description="Disordered" evidence="1">
    <location>
        <begin position="711"/>
        <end position="832"/>
    </location>
</feature>
<reference evidence="4" key="2">
    <citation type="submission" date="2025-08" db="UniProtKB">
        <authorList>
            <consortium name="RefSeq"/>
        </authorList>
    </citation>
    <scope>IDENTIFICATION</scope>
    <source>
        <tissue evidence="4">Leaf</tissue>
    </source>
</reference>
<protein>
    <submittedName>
        <fullName evidence="4">PWWP domain-containing protein 1 isoform X1</fullName>
    </submittedName>
</protein>
<dbReference type="Pfam" id="PF00855">
    <property type="entry name" value="PWWP"/>
    <property type="match status" value="1"/>
</dbReference>
<feature type="domain" description="PWWP" evidence="2">
    <location>
        <begin position="204"/>
        <end position="253"/>
    </location>
</feature>
<evidence type="ECO:0000259" key="2">
    <source>
        <dbReference type="PROSITE" id="PS50812"/>
    </source>
</evidence>
<dbReference type="PANTHER" id="PTHR10688:SF5">
    <property type="entry name" value="PWWP DOMAIN-CONTAINING PROTEIN 1-RELATED"/>
    <property type="match status" value="1"/>
</dbReference>
<keyword evidence="3" id="KW-1185">Reference proteome</keyword>
<feature type="region of interest" description="Disordered" evidence="1">
    <location>
        <begin position="396"/>
        <end position="439"/>
    </location>
</feature>
<reference evidence="3" key="1">
    <citation type="journal article" date="2021" name="Nat. Commun.">
        <title>Genomic analyses provide insights into spinach domestication and the genetic basis of agronomic traits.</title>
        <authorList>
            <person name="Cai X."/>
            <person name="Sun X."/>
            <person name="Xu C."/>
            <person name="Sun H."/>
            <person name="Wang X."/>
            <person name="Ge C."/>
            <person name="Zhang Z."/>
            <person name="Wang Q."/>
            <person name="Fei Z."/>
            <person name="Jiao C."/>
            <person name="Wang Q."/>
        </authorList>
    </citation>
    <scope>NUCLEOTIDE SEQUENCE [LARGE SCALE GENOMIC DNA]</scope>
    <source>
        <strain evidence="3">cv. Varoflay</strain>
    </source>
</reference>
<evidence type="ECO:0000256" key="1">
    <source>
        <dbReference type="SAM" id="MobiDB-lite"/>
    </source>
</evidence>
<accession>A0A9R0IDA1</accession>
<dbReference type="PANTHER" id="PTHR10688">
    <property type="entry name" value="PWWP DOMAIN-CONTAINING PROTEIN"/>
    <property type="match status" value="1"/>
</dbReference>